<keyword evidence="8" id="KW-1185">Reference proteome</keyword>
<evidence type="ECO:0000256" key="5">
    <source>
        <dbReference type="ARBA" id="ARBA00022900"/>
    </source>
</evidence>
<feature type="domain" description="Serpin" evidence="6">
    <location>
        <begin position="13"/>
        <end position="219"/>
    </location>
</feature>
<dbReference type="GO" id="GO:0005615">
    <property type="term" value="C:extracellular space"/>
    <property type="evidence" value="ECO:0007669"/>
    <property type="project" value="InterPro"/>
</dbReference>
<dbReference type="GO" id="GO:0004867">
    <property type="term" value="F:serine-type endopeptidase inhibitor activity"/>
    <property type="evidence" value="ECO:0007669"/>
    <property type="project" value="UniProtKB-KW"/>
</dbReference>
<proteinExistence type="inferred from homology"/>
<gene>
    <name evidence="7" type="ORF">NHX12_034113</name>
</gene>
<dbReference type="InterPro" id="IPR000215">
    <property type="entry name" value="Serpin_fam"/>
</dbReference>
<dbReference type="InterPro" id="IPR036186">
    <property type="entry name" value="Serpin_sf"/>
</dbReference>
<dbReference type="EMBL" id="JANIIK010000048">
    <property type="protein sequence ID" value="KAJ3600163.1"/>
    <property type="molecule type" value="Genomic_DNA"/>
</dbReference>
<protein>
    <recommendedName>
        <fullName evidence="6">Serpin domain-containing protein</fullName>
    </recommendedName>
</protein>
<dbReference type="Gene3D" id="1.10.287.580">
    <property type="entry name" value="Helix hairpin bin"/>
    <property type="match status" value="1"/>
</dbReference>
<dbReference type="PANTHER" id="PTHR11461:SF180">
    <property type="entry name" value="LEUKOCYTE ELASTASE INHIBITOR"/>
    <property type="match status" value="1"/>
</dbReference>
<dbReference type="GO" id="GO:0005737">
    <property type="term" value="C:cytoplasm"/>
    <property type="evidence" value="ECO:0007669"/>
    <property type="project" value="UniProtKB-SubCell"/>
</dbReference>
<evidence type="ECO:0000256" key="4">
    <source>
        <dbReference type="ARBA" id="ARBA00022690"/>
    </source>
</evidence>
<name>A0A9Q0IJA4_9TELE</name>
<dbReference type="PANTHER" id="PTHR11461">
    <property type="entry name" value="SERINE PROTEASE INHIBITOR, SERPIN"/>
    <property type="match status" value="1"/>
</dbReference>
<dbReference type="InterPro" id="IPR042185">
    <property type="entry name" value="Serpin_sf_2"/>
</dbReference>
<comment type="subcellular location">
    <subcellularLocation>
        <location evidence="1">Cytoplasm</location>
    </subcellularLocation>
</comment>
<feature type="domain" description="Serpin" evidence="6">
    <location>
        <begin position="221"/>
        <end position="541"/>
    </location>
</feature>
<dbReference type="SMART" id="SM00093">
    <property type="entry name" value="SERPIN"/>
    <property type="match status" value="2"/>
</dbReference>
<keyword evidence="3" id="KW-0963">Cytoplasm</keyword>
<dbReference type="Gene3D" id="2.10.310.10">
    <property type="entry name" value="Serpins superfamily"/>
    <property type="match status" value="1"/>
</dbReference>
<dbReference type="Pfam" id="PF00079">
    <property type="entry name" value="Serpin"/>
    <property type="match status" value="2"/>
</dbReference>
<organism evidence="7 8">
    <name type="scientific">Muraenolepis orangiensis</name>
    <name type="common">Patagonian moray cod</name>
    <dbReference type="NCBI Taxonomy" id="630683"/>
    <lineage>
        <taxon>Eukaryota</taxon>
        <taxon>Metazoa</taxon>
        <taxon>Chordata</taxon>
        <taxon>Craniata</taxon>
        <taxon>Vertebrata</taxon>
        <taxon>Euteleostomi</taxon>
        <taxon>Actinopterygii</taxon>
        <taxon>Neopterygii</taxon>
        <taxon>Teleostei</taxon>
        <taxon>Neoteleostei</taxon>
        <taxon>Acanthomorphata</taxon>
        <taxon>Zeiogadaria</taxon>
        <taxon>Gadariae</taxon>
        <taxon>Gadiformes</taxon>
        <taxon>Muraenolepidoidei</taxon>
        <taxon>Muraenolepididae</taxon>
        <taxon>Muraenolepis</taxon>
    </lineage>
</organism>
<reference evidence="7" key="1">
    <citation type="submission" date="2022-07" db="EMBL/GenBank/DDBJ databases">
        <title>Chromosome-level genome of Muraenolepis orangiensis.</title>
        <authorList>
            <person name="Kim J."/>
        </authorList>
    </citation>
    <scope>NUCLEOTIDE SEQUENCE</scope>
    <source>
        <strain evidence="7">KU_S4_2022</strain>
        <tissue evidence="7">Muscle</tissue>
    </source>
</reference>
<dbReference type="Gene3D" id="3.30.497.10">
    <property type="entry name" value="Antithrombin, subunit I, domain 2"/>
    <property type="match status" value="3"/>
</dbReference>
<dbReference type="InterPro" id="IPR023795">
    <property type="entry name" value="Serpin_CS"/>
</dbReference>
<evidence type="ECO:0000256" key="2">
    <source>
        <dbReference type="ARBA" id="ARBA00006426"/>
    </source>
</evidence>
<evidence type="ECO:0000256" key="1">
    <source>
        <dbReference type="ARBA" id="ARBA00004496"/>
    </source>
</evidence>
<evidence type="ECO:0000259" key="6">
    <source>
        <dbReference type="SMART" id="SM00093"/>
    </source>
</evidence>
<sequence length="542" mass="61259">MATLGSSNTEFALDMFRTLSQENRNGNVFFSPLSISSALAMVYLGAKGDTASQMRKEFLAATEKFYNADLKAVDFIGAPDDCRLEINSWVEQQTENKIKDLLKSGTVTSRTRLALVNAVYFKGDWLKPFDQANTKQMPFKLNQNESKPVQMMYQMKKLPFNYIPDYGLQIVELPYAKEELSMLVLLPEESTDGSDPLLKEDLHTHTQAMATLGSSNTEFALDMFRTLSQENRNGNVFFSPLSISSALAMVYLGAKGDTASQMRKEFLAATEKFYNADLKAVDFIGAPDNCRLEINSWVEQQTENKIKDLLKSGTVTSRTRLALVNAVYFKGDWLKPFDQANTKQMPFKLNQNESKPVQMMYQMKKLPFNYIPDYGLQIVELPYAKEELSMLVLLPEESTDGSDPLLKLEKELTQEKLDEWTNRDNMETQTDILVHLPKFKLEEDYELKESLSKMGMTDVFSGAKADLSGMNGEGGLFLSTVAHKAFVEVNEEGTEAAAATAAIVSFCMMREEHFTADHPFLFFIRHNKTKSILFFGRFSSPQ</sequence>
<dbReference type="Proteomes" id="UP001148018">
    <property type="component" value="Unassembled WGS sequence"/>
</dbReference>
<dbReference type="OrthoDB" id="671595at2759"/>
<comment type="similarity">
    <text evidence="2">Belongs to the serpin family. Ov-serpin subfamily.</text>
</comment>
<keyword evidence="4" id="KW-0646">Protease inhibitor</keyword>
<comment type="caution">
    <text evidence="7">The sequence shown here is derived from an EMBL/GenBank/DDBJ whole genome shotgun (WGS) entry which is preliminary data.</text>
</comment>
<evidence type="ECO:0000256" key="3">
    <source>
        <dbReference type="ARBA" id="ARBA00022490"/>
    </source>
</evidence>
<evidence type="ECO:0000313" key="8">
    <source>
        <dbReference type="Proteomes" id="UP001148018"/>
    </source>
</evidence>
<keyword evidence="5" id="KW-0722">Serine protease inhibitor</keyword>
<dbReference type="Gene3D" id="2.30.39.10">
    <property type="entry name" value="Alpha-1-antitrypsin, domain 1"/>
    <property type="match status" value="2"/>
</dbReference>
<dbReference type="FunFam" id="2.30.39.10:FF:000014">
    <property type="entry name" value="Serpin family B member 9"/>
    <property type="match status" value="1"/>
</dbReference>
<evidence type="ECO:0000313" key="7">
    <source>
        <dbReference type="EMBL" id="KAJ3600163.1"/>
    </source>
</evidence>
<dbReference type="InterPro" id="IPR042178">
    <property type="entry name" value="Serpin_sf_1"/>
</dbReference>
<dbReference type="InterPro" id="IPR023796">
    <property type="entry name" value="Serpin_dom"/>
</dbReference>
<dbReference type="AlphaFoldDB" id="A0A9Q0IJA4"/>
<dbReference type="SUPFAM" id="SSF56574">
    <property type="entry name" value="Serpins"/>
    <property type="match status" value="2"/>
</dbReference>
<dbReference type="PROSITE" id="PS00284">
    <property type="entry name" value="SERPIN"/>
    <property type="match status" value="1"/>
</dbReference>
<dbReference type="FunFam" id="2.10.310.10:FF:000001">
    <property type="entry name" value="Serpin family A member 1"/>
    <property type="match status" value="1"/>
</dbReference>
<accession>A0A9Q0IJA4</accession>